<dbReference type="Proteomes" id="UP001501803">
    <property type="component" value="Unassembled WGS sequence"/>
</dbReference>
<keyword evidence="7" id="KW-1185">Reference proteome</keyword>
<dbReference type="InterPro" id="IPR018702">
    <property type="entry name" value="DUF2207"/>
</dbReference>
<keyword evidence="3" id="KW-0732">Signal</keyword>
<dbReference type="EMBL" id="BAABCN010000017">
    <property type="protein sequence ID" value="GAA3894520.1"/>
    <property type="molecule type" value="Genomic_DNA"/>
</dbReference>
<feature type="region of interest" description="Disordered" evidence="1">
    <location>
        <begin position="608"/>
        <end position="631"/>
    </location>
</feature>
<feature type="signal peptide" evidence="3">
    <location>
        <begin position="1"/>
        <end position="29"/>
    </location>
</feature>
<evidence type="ECO:0000256" key="3">
    <source>
        <dbReference type="SAM" id="SignalP"/>
    </source>
</evidence>
<feature type="transmembrane region" description="Helical" evidence="2">
    <location>
        <begin position="262"/>
        <end position="282"/>
    </location>
</feature>
<protein>
    <recommendedName>
        <fullName evidence="8">DUF2207 domain-containing protein</fullName>
    </recommendedName>
</protein>
<sequence>MRRLLRLVVTTSCAALALAAFAVAAPATAAPSQAPMIVATDTSDFTFDSWHSDLRLGLTADGHSELLTTETIVARFPDFDQNHGIRRAIPTDYRGHPTGLEIESVTDENGVPRSYDTESTSDDSGDFLELTIAADDFVHGANTYRITYRQSNVTFIPSGSNDDQFFWEVNGTGWDQPFGDVSATLLIDPAIAGKLTGQVRCLQGAADSGSDCASLTSEADGDGWRIEAATGPLAAHQGLALVVGFEPATFVPRDDSFLASPAPSIGLAGALIALAGLALGWIGRAGPWRNARGRPTIIAEYLPPKGVSLLSSANVSATATKLIPALILSFAVRGNLRVLAENGKKKYTLELVHADGLEPSEHAILADLFPGLQPGTLRKLAKKDAKLAAALQKKLAAVPQRAVADGLRLKIGGPLRRWAIILGIVALPLSFFGSVIALSDQIGGVWPVLTLIVGIVAAIGALVLASVVRPLTAAGAELRDYLAGLRLYIKLAEADRMRVLQSPQGALRSPYRPDAATEATFDPSADPSVDPAQQLEVLRLSERLLPYAALFGLEKEWSAVLGDYYARSGAEPDWYLGSSAFNAAYFGAAIASFSASTATSWAGTASSSGGSGFSGGASVGGGGGGGGGGGV</sequence>
<keyword evidence="2" id="KW-0472">Membrane</keyword>
<proteinExistence type="predicted"/>
<dbReference type="Pfam" id="PF09972">
    <property type="entry name" value="DUF2207"/>
    <property type="match status" value="1"/>
</dbReference>
<evidence type="ECO:0008006" key="8">
    <source>
        <dbReference type="Google" id="ProtNLM"/>
    </source>
</evidence>
<feature type="domain" description="Predicted membrane protein YciQ-like C-terminal" evidence="5">
    <location>
        <begin position="313"/>
        <end position="504"/>
    </location>
</feature>
<feature type="transmembrane region" description="Helical" evidence="2">
    <location>
        <begin position="444"/>
        <end position="468"/>
    </location>
</feature>
<evidence type="ECO:0000256" key="1">
    <source>
        <dbReference type="SAM" id="MobiDB-lite"/>
    </source>
</evidence>
<evidence type="ECO:0000259" key="5">
    <source>
        <dbReference type="Pfam" id="PF20990"/>
    </source>
</evidence>
<keyword evidence="2" id="KW-1133">Transmembrane helix</keyword>
<feature type="domain" description="DUF2207" evidence="4">
    <location>
        <begin position="66"/>
        <end position="245"/>
    </location>
</feature>
<feature type="chain" id="PRO_5047397877" description="DUF2207 domain-containing protein" evidence="3">
    <location>
        <begin position="30"/>
        <end position="631"/>
    </location>
</feature>
<name>A0ABP7L640_9MICO</name>
<accession>A0ABP7L640</accession>
<comment type="caution">
    <text evidence="6">The sequence shown here is derived from an EMBL/GenBank/DDBJ whole genome shotgun (WGS) entry which is preliminary data.</text>
</comment>
<dbReference type="RefSeq" id="WP_345069658.1">
    <property type="nucleotide sequence ID" value="NZ_BAABCN010000017.1"/>
</dbReference>
<dbReference type="InterPro" id="IPR048389">
    <property type="entry name" value="YciQ-like_C"/>
</dbReference>
<gene>
    <name evidence="6" type="ORF">GCM10022381_40200</name>
</gene>
<keyword evidence="2" id="KW-0812">Transmembrane</keyword>
<evidence type="ECO:0000313" key="6">
    <source>
        <dbReference type="EMBL" id="GAA3894520.1"/>
    </source>
</evidence>
<feature type="compositionally biased region" description="Gly residues" evidence="1">
    <location>
        <begin position="609"/>
        <end position="631"/>
    </location>
</feature>
<organism evidence="6 7">
    <name type="scientific">Leifsonia kafniensis</name>
    <dbReference type="NCBI Taxonomy" id="475957"/>
    <lineage>
        <taxon>Bacteria</taxon>
        <taxon>Bacillati</taxon>
        <taxon>Actinomycetota</taxon>
        <taxon>Actinomycetes</taxon>
        <taxon>Micrococcales</taxon>
        <taxon>Microbacteriaceae</taxon>
        <taxon>Leifsonia</taxon>
    </lineage>
</organism>
<evidence type="ECO:0000256" key="2">
    <source>
        <dbReference type="SAM" id="Phobius"/>
    </source>
</evidence>
<feature type="transmembrane region" description="Helical" evidence="2">
    <location>
        <begin position="418"/>
        <end position="438"/>
    </location>
</feature>
<reference evidence="7" key="1">
    <citation type="journal article" date="2019" name="Int. J. Syst. Evol. Microbiol.">
        <title>The Global Catalogue of Microorganisms (GCM) 10K type strain sequencing project: providing services to taxonomists for standard genome sequencing and annotation.</title>
        <authorList>
            <consortium name="The Broad Institute Genomics Platform"/>
            <consortium name="The Broad Institute Genome Sequencing Center for Infectious Disease"/>
            <person name="Wu L."/>
            <person name="Ma J."/>
        </authorList>
    </citation>
    <scope>NUCLEOTIDE SEQUENCE [LARGE SCALE GENOMIC DNA]</scope>
    <source>
        <strain evidence="7">JCM 17021</strain>
    </source>
</reference>
<dbReference type="Pfam" id="PF20990">
    <property type="entry name" value="DUF2207_C"/>
    <property type="match status" value="1"/>
</dbReference>
<evidence type="ECO:0000259" key="4">
    <source>
        <dbReference type="Pfam" id="PF09972"/>
    </source>
</evidence>
<evidence type="ECO:0000313" key="7">
    <source>
        <dbReference type="Proteomes" id="UP001501803"/>
    </source>
</evidence>